<gene>
    <name evidence="1" type="ORF">ACFSKL_10585</name>
</gene>
<evidence type="ECO:0000313" key="2">
    <source>
        <dbReference type="Proteomes" id="UP001597361"/>
    </source>
</evidence>
<organism evidence="1 2">
    <name type="scientific">Belliella marina</name>
    <dbReference type="NCBI Taxonomy" id="1644146"/>
    <lineage>
        <taxon>Bacteria</taxon>
        <taxon>Pseudomonadati</taxon>
        <taxon>Bacteroidota</taxon>
        <taxon>Cytophagia</taxon>
        <taxon>Cytophagales</taxon>
        <taxon>Cyclobacteriaceae</taxon>
        <taxon>Belliella</taxon>
    </lineage>
</organism>
<dbReference type="SUPFAM" id="SSF49464">
    <property type="entry name" value="Carboxypeptidase regulatory domain-like"/>
    <property type="match status" value="1"/>
</dbReference>
<protein>
    <submittedName>
        <fullName evidence="1">Carboxypeptidase-like regulatory domain-containing protein</fullName>
    </submittedName>
</protein>
<proteinExistence type="predicted"/>
<comment type="caution">
    <text evidence="1">The sequence shown here is derived from an EMBL/GenBank/DDBJ whole genome shotgun (WGS) entry which is preliminary data.</text>
</comment>
<name>A0ABW4VNY5_9BACT</name>
<dbReference type="InterPro" id="IPR008969">
    <property type="entry name" value="CarboxyPept-like_regulatory"/>
</dbReference>
<dbReference type="EMBL" id="JBHUHR010000029">
    <property type="protein sequence ID" value="MFD2035240.1"/>
    <property type="molecule type" value="Genomic_DNA"/>
</dbReference>
<keyword evidence="2" id="KW-1185">Reference proteome</keyword>
<dbReference type="Proteomes" id="UP001597361">
    <property type="component" value="Unassembled WGS sequence"/>
</dbReference>
<sequence length="902" mass="102551">MKLSVISLLNLFCLVSITILPTSLTFGQRNNEIKGTVLDEEAKAVPFVSVMLLNPQDSTIIDFSQTDLNGSFKIGSEAPLPYLLKISRLGYHDAFYNKGDLSMSTFTIQSKEIELNQYTVEYQEPIRIKSDTTAFDVASFSDGFERNLEELLKKIPGMTVSDNGTLFFNGRAIDKILVEGDDFFSKNYRVLSRNIPPGLLESVEAIENFNYQKLLKGIENSDKTVLNLRFQKGLKASLFGTGSLGVGLPENYEGKTVLFSLLDKLKAGYIGNINNTGQENIAGTEDFFMRESEESMLKNSYFLQADLPISPFIPFIPNLPKNRYNINNDFLQALQLNNSNGINYKSNTYALFQNNRVNNTLDNLSRFFLENNTFDIRETGSGNSGIQNFQLRSTHELEPDSLSQLSLTFRVDNISEESLLKSTLQTVENQSDVLQNLNSEKKSGSVRIAYLRKLNHQTALQSELFISRIISDQSLDIISGSFNTSDPNQNFGLIQSFNNSATSLGSSWKLAGKLRKHQYSFLLHYGYLNSNIKSDLGTQEQTLPDNIEEVDFLNDQTFENSTVIFSLSDHISLSRSSTIRLNLESQGFINRIGYLNQERKNTRGWLTNYRIGFNQNLKSKHKIFVDHYRQNQLSSPLQVYNGRVFTGANSTVNFAEGINIIEQIGINWRYNFFDRTSYWQIVLTGNHFLQKSPFIVDFQNDGDLLFNLSSFASPLSNSQNRVDLETSKMVFPIKSRIGIKTFLSQNLINRAVNGTILPNEPINSKGLGVFIVSAFDGPVNFRWESSRKDSRINSESLESNFSIFNFHHQGSLTYSFMDNLKLKLSYEQISWEERKIDFLDFEVNYTPWKNRGIYMQLNGTNLLNKSELVFLNLSNSVRNTTTYSLLPRLIMLNVSFEIGRKI</sequence>
<accession>A0ABW4VNY5</accession>
<reference evidence="2" key="1">
    <citation type="journal article" date="2019" name="Int. J. Syst. Evol. Microbiol.">
        <title>The Global Catalogue of Microorganisms (GCM) 10K type strain sequencing project: providing services to taxonomists for standard genome sequencing and annotation.</title>
        <authorList>
            <consortium name="The Broad Institute Genomics Platform"/>
            <consortium name="The Broad Institute Genome Sequencing Center for Infectious Disease"/>
            <person name="Wu L."/>
            <person name="Ma J."/>
        </authorList>
    </citation>
    <scope>NUCLEOTIDE SEQUENCE [LARGE SCALE GENOMIC DNA]</scope>
    <source>
        <strain evidence="2">CGMCC 1.15180</strain>
    </source>
</reference>
<dbReference type="RefSeq" id="WP_376886073.1">
    <property type="nucleotide sequence ID" value="NZ_JBHUHR010000029.1"/>
</dbReference>
<evidence type="ECO:0000313" key="1">
    <source>
        <dbReference type="EMBL" id="MFD2035240.1"/>
    </source>
</evidence>